<reference evidence="1" key="1">
    <citation type="submission" date="2021-02" db="EMBL/GenBank/DDBJ databases">
        <authorList>
            <person name="Nowell W R."/>
        </authorList>
    </citation>
    <scope>NUCLEOTIDE SEQUENCE</scope>
</reference>
<dbReference type="AlphaFoldDB" id="A0A8S2XW31"/>
<gene>
    <name evidence="1" type="ORF">BYL167_LOCUS36787</name>
</gene>
<organism evidence="1 2">
    <name type="scientific">Rotaria magnacalcarata</name>
    <dbReference type="NCBI Taxonomy" id="392030"/>
    <lineage>
        <taxon>Eukaryota</taxon>
        <taxon>Metazoa</taxon>
        <taxon>Spiralia</taxon>
        <taxon>Gnathifera</taxon>
        <taxon>Rotifera</taxon>
        <taxon>Eurotatoria</taxon>
        <taxon>Bdelloidea</taxon>
        <taxon>Philodinida</taxon>
        <taxon>Philodinidae</taxon>
        <taxon>Rotaria</taxon>
    </lineage>
</organism>
<accession>A0A8S2XW31</accession>
<dbReference type="EMBL" id="CAJOBH010081274">
    <property type="protein sequence ID" value="CAF4518263.1"/>
    <property type="molecule type" value="Genomic_DNA"/>
</dbReference>
<evidence type="ECO:0000313" key="2">
    <source>
        <dbReference type="Proteomes" id="UP000681967"/>
    </source>
</evidence>
<dbReference type="Proteomes" id="UP000681967">
    <property type="component" value="Unassembled WGS sequence"/>
</dbReference>
<name>A0A8S2XW31_9BILA</name>
<comment type="caution">
    <text evidence="1">The sequence shown here is derived from an EMBL/GenBank/DDBJ whole genome shotgun (WGS) entry which is preliminary data.</text>
</comment>
<evidence type="ECO:0000313" key="1">
    <source>
        <dbReference type="EMBL" id="CAF4518263.1"/>
    </source>
</evidence>
<sequence length="36" mass="4044">RQQCPTGYQCVVIPEQTQCLQAPCPVPRVECQPSKQ</sequence>
<protein>
    <submittedName>
        <fullName evidence="1">Uncharacterized protein</fullName>
    </submittedName>
</protein>
<proteinExistence type="predicted"/>
<feature type="non-terminal residue" evidence="1">
    <location>
        <position position="1"/>
    </location>
</feature>